<name>A0A8H7Y2R5_PSICU</name>
<feature type="compositionally biased region" description="Acidic residues" evidence="2">
    <location>
        <begin position="112"/>
        <end position="158"/>
    </location>
</feature>
<feature type="region of interest" description="Disordered" evidence="2">
    <location>
        <begin position="15"/>
        <end position="35"/>
    </location>
</feature>
<accession>A0A8H7Y2R5</accession>
<evidence type="ECO:0000313" key="3">
    <source>
        <dbReference type="EMBL" id="KAG5171533.1"/>
    </source>
</evidence>
<dbReference type="EMBL" id="JAFIQS010000003">
    <property type="protein sequence ID" value="KAG5171533.1"/>
    <property type="molecule type" value="Genomic_DNA"/>
</dbReference>
<sequence>MSGARPTLLAHEPYFPRLLPKPPQPHPVPLPKEPIYGHLNAYRDIQREMDDLSDEEHELEELNAAVRDRGFSFLVPIGRSLTLQEEKNDNGQAEDDSEDSVSMHTGGPPSILEDDGENDSGQDLDESMEDLDEEIADNTEEMNDGDTEEYEEDRSELL</sequence>
<feature type="compositionally biased region" description="Pro residues" evidence="2">
    <location>
        <begin position="19"/>
        <end position="32"/>
    </location>
</feature>
<comment type="caution">
    <text evidence="3">The sequence shown here is derived from an EMBL/GenBank/DDBJ whole genome shotgun (WGS) entry which is preliminary data.</text>
</comment>
<evidence type="ECO:0000256" key="1">
    <source>
        <dbReference type="SAM" id="Coils"/>
    </source>
</evidence>
<feature type="coiled-coil region" evidence="1">
    <location>
        <begin position="42"/>
        <end position="69"/>
    </location>
</feature>
<dbReference type="OrthoDB" id="3267661at2759"/>
<reference evidence="3" key="1">
    <citation type="submission" date="2021-02" db="EMBL/GenBank/DDBJ databases">
        <title>Psilocybe cubensis genome.</title>
        <authorList>
            <person name="Mckernan K.J."/>
            <person name="Crawford S."/>
            <person name="Trippe A."/>
            <person name="Kane L.T."/>
            <person name="Mclaughlin S."/>
        </authorList>
    </citation>
    <scope>NUCLEOTIDE SEQUENCE [LARGE SCALE GENOMIC DNA]</scope>
    <source>
        <strain evidence="3">MGC-MH-2018</strain>
    </source>
</reference>
<protein>
    <submittedName>
        <fullName evidence="3">Uncharacterized protein</fullName>
    </submittedName>
</protein>
<evidence type="ECO:0000256" key="2">
    <source>
        <dbReference type="SAM" id="MobiDB-lite"/>
    </source>
</evidence>
<dbReference type="AlphaFoldDB" id="A0A8H7Y2R5"/>
<gene>
    <name evidence="3" type="ORF">JR316_003620</name>
</gene>
<feature type="region of interest" description="Disordered" evidence="2">
    <location>
        <begin position="80"/>
        <end position="158"/>
    </location>
</feature>
<proteinExistence type="predicted"/>
<keyword evidence="1" id="KW-0175">Coiled coil</keyword>
<organism evidence="3">
    <name type="scientific">Psilocybe cubensis</name>
    <name type="common">Psychedelic mushroom</name>
    <name type="synonym">Stropharia cubensis</name>
    <dbReference type="NCBI Taxonomy" id="181762"/>
    <lineage>
        <taxon>Eukaryota</taxon>
        <taxon>Fungi</taxon>
        <taxon>Dikarya</taxon>
        <taxon>Basidiomycota</taxon>
        <taxon>Agaricomycotina</taxon>
        <taxon>Agaricomycetes</taxon>
        <taxon>Agaricomycetidae</taxon>
        <taxon>Agaricales</taxon>
        <taxon>Agaricineae</taxon>
        <taxon>Strophariaceae</taxon>
        <taxon>Psilocybe</taxon>
    </lineage>
</organism>